<dbReference type="Proteomes" id="UP000196560">
    <property type="component" value="Unassembled WGS sequence"/>
</dbReference>
<comment type="caution">
    <text evidence="2">The sequence shown here is derived from an EMBL/GenBank/DDBJ whole genome shotgun (WGS) entry which is preliminary data.</text>
</comment>
<dbReference type="InterPro" id="IPR008984">
    <property type="entry name" value="SMAD_FHA_dom_sf"/>
</dbReference>
<accession>A0A1Y3U6J3</accession>
<sequence>MDTITGDLFEFCAITNAAREAVNRTTGGTDAEDLLKAGWKLAFADKSYKCMRDIIRFQVSVRDQAGEEQVLVVKLKQNDPNKKPARKNPKPYYTYGVDREDGSQRPYQRLWDFAYVSDSAYKQLMDLALPEPWSFTDRDGGHEILSWYLNGTFLHLLDEEKIRYGQDAQGKFAVFCTGLVNRNFEDIYCFCEPNSKAKAEWIVKSFCTKGSGNAGKRLVRALGTDMPQRAVYYRTLTDVVYDGSFELVPDFEHLMLRWNRVEPSALRVLFAGSAEAAPLIDEAERESDPKKRQELLEPLKGIVDGDERLRRSLWRALSDACELAQTRARYMFSSAIPSWNPKRSKGGEVFFCLPLSLVDVDRVDAVLVARRIEVQRDGAPYCYYEGETIYSLQMAYEHARTLQRVDGLMGWIESAFPSVVAAEGSITPAGGDSAFLSTIAPSMTPQLGNDDEQDDPSSRLARLMPEDPAMGTYVVRPGDVIGVARRSSDPAPDIVLPSIRTFKYVSQRHGTFTCAGGTWSYEQHDVNGTKVRHLDGSVQKLTKGSKIELASGDELSFAESAWMKFMV</sequence>
<dbReference type="EMBL" id="NFHO01000006">
    <property type="protein sequence ID" value="OUN42838.1"/>
    <property type="molecule type" value="Genomic_DNA"/>
</dbReference>
<feature type="domain" description="DUF3825" evidence="1">
    <location>
        <begin position="124"/>
        <end position="406"/>
    </location>
</feature>
<dbReference type="STRING" id="1118060.GCA_000311845_00153"/>
<dbReference type="RefSeq" id="WP_087186489.1">
    <property type="nucleotide sequence ID" value="NZ_NFHO01000006.1"/>
</dbReference>
<dbReference type="Gene3D" id="2.60.200.20">
    <property type="match status" value="1"/>
</dbReference>
<keyword evidence="3" id="KW-1185">Reference proteome</keyword>
<evidence type="ECO:0000313" key="2">
    <source>
        <dbReference type="EMBL" id="OUN42838.1"/>
    </source>
</evidence>
<organism evidence="2 3">
    <name type="scientific">Enorma massiliensis</name>
    <dbReference type="NCBI Taxonomy" id="1472761"/>
    <lineage>
        <taxon>Bacteria</taxon>
        <taxon>Bacillati</taxon>
        <taxon>Actinomycetota</taxon>
        <taxon>Coriobacteriia</taxon>
        <taxon>Coriobacteriales</taxon>
        <taxon>Coriobacteriaceae</taxon>
        <taxon>Enorma</taxon>
    </lineage>
</organism>
<evidence type="ECO:0000313" key="3">
    <source>
        <dbReference type="Proteomes" id="UP000196560"/>
    </source>
</evidence>
<dbReference type="eggNOG" id="COG1278">
    <property type="taxonomic scope" value="Bacteria"/>
</dbReference>
<dbReference type="AlphaFoldDB" id="A0A1Y3U6J3"/>
<proteinExistence type="predicted"/>
<gene>
    <name evidence="2" type="ORF">B5G21_06460</name>
</gene>
<name>A0A1Y3U6J3_9ACTN</name>
<reference evidence="3" key="1">
    <citation type="submission" date="2017-04" db="EMBL/GenBank/DDBJ databases">
        <title>Function of individual gut microbiota members based on whole genome sequencing of pure cultures obtained from chicken caecum.</title>
        <authorList>
            <person name="Medvecky M."/>
            <person name="Cejkova D."/>
            <person name="Polansky O."/>
            <person name="Karasova D."/>
            <person name="Kubasova T."/>
            <person name="Cizek A."/>
            <person name="Rychlik I."/>
        </authorList>
    </citation>
    <scope>NUCLEOTIDE SEQUENCE [LARGE SCALE GENOMIC DNA]</scope>
    <source>
        <strain evidence="3">An70</strain>
    </source>
</reference>
<dbReference type="SUPFAM" id="SSF49879">
    <property type="entry name" value="SMAD/FHA domain"/>
    <property type="match status" value="1"/>
</dbReference>
<protein>
    <recommendedName>
        <fullName evidence="1">DUF3825 domain-containing protein</fullName>
    </recommendedName>
</protein>
<dbReference type="InterPro" id="IPR024437">
    <property type="entry name" value="DUF3825"/>
</dbReference>
<evidence type="ECO:0000259" key="1">
    <source>
        <dbReference type="Pfam" id="PF12873"/>
    </source>
</evidence>
<dbReference type="Pfam" id="PF12873">
    <property type="entry name" value="DUF3825"/>
    <property type="match status" value="1"/>
</dbReference>